<dbReference type="InterPro" id="IPR000385">
    <property type="entry name" value="MoaA_NifB_PqqE_Fe-S-bd_CS"/>
</dbReference>
<evidence type="ECO:0000256" key="1">
    <source>
        <dbReference type="ARBA" id="ARBA00001966"/>
    </source>
</evidence>
<evidence type="ECO:0000256" key="4">
    <source>
        <dbReference type="ARBA" id="ARBA00022723"/>
    </source>
</evidence>
<dbReference type="SFLD" id="SFLDG01387">
    <property type="entry name" value="BtrN-like_SPASM_domain_contain"/>
    <property type="match status" value="1"/>
</dbReference>
<dbReference type="SFLD" id="SFLDS00029">
    <property type="entry name" value="Radical_SAM"/>
    <property type="match status" value="1"/>
</dbReference>
<dbReference type="AlphaFoldDB" id="A0A932CPQ7"/>
<dbReference type="GO" id="GO:0051539">
    <property type="term" value="F:4 iron, 4 sulfur cluster binding"/>
    <property type="evidence" value="ECO:0007669"/>
    <property type="project" value="UniProtKB-KW"/>
</dbReference>
<dbReference type="EMBL" id="JACPRF010000276">
    <property type="protein sequence ID" value="MBI2877039.1"/>
    <property type="molecule type" value="Genomic_DNA"/>
</dbReference>
<keyword evidence="6" id="KW-0411">Iron-sulfur</keyword>
<dbReference type="Gene3D" id="3.20.20.70">
    <property type="entry name" value="Aldolase class I"/>
    <property type="match status" value="1"/>
</dbReference>
<name>A0A932CPQ7_UNCTE</name>
<keyword evidence="3" id="KW-0949">S-adenosyl-L-methionine</keyword>
<keyword evidence="5" id="KW-0408">Iron</keyword>
<protein>
    <submittedName>
        <fullName evidence="8">Radical SAM protein</fullName>
    </submittedName>
</protein>
<organism evidence="8 9">
    <name type="scientific">Tectimicrobiota bacterium</name>
    <dbReference type="NCBI Taxonomy" id="2528274"/>
    <lineage>
        <taxon>Bacteria</taxon>
        <taxon>Pseudomonadati</taxon>
        <taxon>Nitrospinota/Tectimicrobiota group</taxon>
        <taxon>Candidatus Tectimicrobiota</taxon>
    </lineage>
</organism>
<dbReference type="PANTHER" id="PTHR43787:SF10">
    <property type="entry name" value="COFACTOR MODIFYING PROTEIN"/>
    <property type="match status" value="1"/>
</dbReference>
<dbReference type="PANTHER" id="PTHR43787">
    <property type="entry name" value="FEMO COFACTOR BIOSYNTHESIS PROTEIN NIFB-RELATED"/>
    <property type="match status" value="1"/>
</dbReference>
<accession>A0A932CPQ7</accession>
<reference evidence="8" key="1">
    <citation type="submission" date="2020-07" db="EMBL/GenBank/DDBJ databases">
        <title>Huge and variable diversity of episymbiotic CPR bacteria and DPANN archaea in groundwater ecosystems.</title>
        <authorList>
            <person name="He C.Y."/>
            <person name="Keren R."/>
            <person name="Whittaker M."/>
            <person name="Farag I.F."/>
            <person name="Doudna J."/>
            <person name="Cate J.H.D."/>
            <person name="Banfield J.F."/>
        </authorList>
    </citation>
    <scope>NUCLEOTIDE SEQUENCE</scope>
    <source>
        <strain evidence="8">NC_groundwater_672_Ag_B-0.1um_62_36</strain>
    </source>
</reference>
<keyword evidence="4" id="KW-0479">Metal-binding</keyword>
<dbReference type="InterPro" id="IPR058240">
    <property type="entry name" value="rSAM_sf"/>
</dbReference>
<evidence type="ECO:0000256" key="6">
    <source>
        <dbReference type="ARBA" id="ARBA00023014"/>
    </source>
</evidence>
<feature type="domain" description="Radical SAM core" evidence="7">
    <location>
        <begin position="12"/>
        <end position="247"/>
    </location>
</feature>
<evidence type="ECO:0000313" key="9">
    <source>
        <dbReference type="Proteomes" id="UP000769766"/>
    </source>
</evidence>
<proteinExistence type="predicted"/>
<gene>
    <name evidence="8" type="ORF">HYY20_09175</name>
</gene>
<dbReference type="InterPro" id="IPR013785">
    <property type="entry name" value="Aldolase_TIM"/>
</dbReference>
<dbReference type="Proteomes" id="UP000769766">
    <property type="component" value="Unassembled WGS sequence"/>
</dbReference>
<dbReference type="CDD" id="cd01335">
    <property type="entry name" value="Radical_SAM"/>
    <property type="match status" value="1"/>
</dbReference>
<evidence type="ECO:0000259" key="7">
    <source>
        <dbReference type="PROSITE" id="PS51918"/>
    </source>
</evidence>
<dbReference type="GO" id="GO:0003824">
    <property type="term" value="F:catalytic activity"/>
    <property type="evidence" value="ECO:0007669"/>
    <property type="project" value="InterPro"/>
</dbReference>
<dbReference type="PROSITE" id="PS01305">
    <property type="entry name" value="MOAA_NIFB_PQQE"/>
    <property type="match status" value="1"/>
</dbReference>
<evidence type="ECO:0000256" key="5">
    <source>
        <dbReference type="ARBA" id="ARBA00023004"/>
    </source>
</evidence>
<evidence type="ECO:0000313" key="8">
    <source>
        <dbReference type="EMBL" id="MBI2877039.1"/>
    </source>
</evidence>
<dbReference type="SUPFAM" id="SSF102114">
    <property type="entry name" value="Radical SAM enzymes"/>
    <property type="match status" value="1"/>
</dbReference>
<dbReference type="GO" id="GO:0046872">
    <property type="term" value="F:metal ion binding"/>
    <property type="evidence" value="ECO:0007669"/>
    <property type="project" value="UniProtKB-KW"/>
</dbReference>
<dbReference type="InterPro" id="IPR034391">
    <property type="entry name" value="AdoMet-like_SPASM_containing"/>
</dbReference>
<sequence>MSHPHKIRDHVSFPVSRVHMELTNACNFDCAFCPNSLMTRRKGSMELSLAQKVIDELAREQLAQKLTFHVMGEPLLHPRIFEILEYGRRQGVNLGLTTNGSLFRPDVTERLLALDLQQVNLSLQTPDEASFALRRARSLDPQDYFQQILQFIDTAHHRSSPMTIKLHLLNSWRLPQLGEVGDGSGEAIRVINDADRLHEALRSWVRQIYRLPGIRSEGREERVLKAIDSVSFKRWNVLEIYPNLYLETYLLDDWGSSLRHGPVRRARIGYCPAIVDHFAILWNGDLTLCCRDYDGRTALGNVRDRSLIETLSAPEALSILRDFRRYRVRHPYCQKCLGGGTWAETWLKQVGSILLWKILKKYLYVNRRLYV</sequence>
<dbReference type="PROSITE" id="PS51918">
    <property type="entry name" value="RADICAL_SAM"/>
    <property type="match status" value="1"/>
</dbReference>
<dbReference type="InterPro" id="IPR023885">
    <property type="entry name" value="4Fe4S-binding_SPASM_dom"/>
</dbReference>
<keyword evidence="2" id="KW-0004">4Fe-4S</keyword>
<dbReference type="SFLD" id="SFLDG01067">
    <property type="entry name" value="SPASM/twitch_domain_containing"/>
    <property type="match status" value="1"/>
</dbReference>
<comment type="caution">
    <text evidence="8">The sequence shown here is derived from an EMBL/GenBank/DDBJ whole genome shotgun (WGS) entry which is preliminary data.</text>
</comment>
<dbReference type="Pfam" id="PF04055">
    <property type="entry name" value="Radical_SAM"/>
    <property type="match status" value="1"/>
</dbReference>
<dbReference type="InterPro" id="IPR007197">
    <property type="entry name" value="rSAM"/>
</dbReference>
<evidence type="ECO:0000256" key="3">
    <source>
        <dbReference type="ARBA" id="ARBA00022691"/>
    </source>
</evidence>
<comment type="cofactor">
    <cofactor evidence="1">
        <name>[4Fe-4S] cluster</name>
        <dbReference type="ChEBI" id="CHEBI:49883"/>
    </cofactor>
</comment>
<dbReference type="Pfam" id="PF13186">
    <property type="entry name" value="SPASM"/>
    <property type="match status" value="1"/>
</dbReference>
<evidence type="ECO:0000256" key="2">
    <source>
        <dbReference type="ARBA" id="ARBA00022485"/>
    </source>
</evidence>